<feature type="compositionally biased region" description="Basic and acidic residues" evidence="13">
    <location>
        <begin position="222"/>
        <end position="238"/>
    </location>
</feature>
<comment type="catalytic activity">
    <reaction evidence="11">
        <text>a cytidine in mRNA + acetyl-CoA + ATP + H2O = an N(4)-acetylcytidine in mRNA + ADP + phosphate + CoA + H(+)</text>
        <dbReference type="Rhea" id="RHEA:58480"/>
        <dbReference type="Rhea" id="RHEA-COMP:15145"/>
        <dbReference type="Rhea" id="RHEA-COMP:15146"/>
        <dbReference type="ChEBI" id="CHEBI:15377"/>
        <dbReference type="ChEBI" id="CHEBI:15378"/>
        <dbReference type="ChEBI" id="CHEBI:30616"/>
        <dbReference type="ChEBI" id="CHEBI:43474"/>
        <dbReference type="ChEBI" id="CHEBI:57287"/>
        <dbReference type="ChEBI" id="CHEBI:57288"/>
        <dbReference type="ChEBI" id="CHEBI:74900"/>
        <dbReference type="ChEBI" id="CHEBI:82748"/>
        <dbReference type="ChEBI" id="CHEBI:456216"/>
    </reaction>
</comment>
<dbReference type="GO" id="GO:0002101">
    <property type="term" value="P:tRNA wobble cytosine modification"/>
    <property type="evidence" value="ECO:0007669"/>
    <property type="project" value="UniProtKB-UniRule"/>
</dbReference>
<evidence type="ECO:0000256" key="9">
    <source>
        <dbReference type="ARBA" id="ARBA00049883"/>
    </source>
</evidence>
<evidence type="ECO:0000313" key="16">
    <source>
        <dbReference type="Proteomes" id="UP001597085"/>
    </source>
</evidence>
<proteinExistence type="inferred from homology"/>
<dbReference type="HAMAP" id="MF_01886">
    <property type="entry name" value="tRNA_acetyltr_TmcA"/>
    <property type="match status" value="1"/>
</dbReference>
<dbReference type="SUPFAM" id="SSF52540">
    <property type="entry name" value="P-loop containing nucleoside triphosphate hydrolases"/>
    <property type="match status" value="1"/>
</dbReference>
<evidence type="ECO:0000256" key="10">
    <source>
        <dbReference type="ARBA" id="ARBA00049889"/>
    </source>
</evidence>
<feature type="region of interest" description="Disordered" evidence="13">
    <location>
        <begin position="167"/>
        <end position="189"/>
    </location>
</feature>
<dbReference type="SUPFAM" id="SSF55729">
    <property type="entry name" value="Acyl-CoA N-acyltransferases (Nat)"/>
    <property type="match status" value="1"/>
</dbReference>
<evidence type="ECO:0000256" key="13">
    <source>
        <dbReference type="SAM" id="MobiDB-lite"/>
    </source>
</evidence>
<dbReference type="Gene3D" id="3.40.50.300">
    <property type="entry name" value="P-loop containing nucleotide triphosphate hydrolases"/>
    <property type="match status" value="1"/>
</dbReference>
<dbReference type="GO" id="GO:0005737">
    <property type="term" value="C:cytoplasm"/>
    <property type="evidence" value="ECO:0007669"/>
    <property type="project" value="UniProtKB-SubCell"/>
</dbReference>
<dbReference type="PANTHER" id="PTHR10925">
    <property type="entry name" value="N-ACETYLTRANSFERASE 10"/>
    <property type="match status" value="1"/>
</dbReference>
<name>A0ABD6CMV5_9EURY</name>
<keyword evidence="16" id="KW-1185">Reference proteome</keyword>
<dbReference type="InterPro" id="IPR007807">
    <property type="entry name" value="TcmA/NAT10_helicase"/>
</dbReference>
<evidence type="ECO:0000256" key="6">
    <source>
        <dbReference type="ARBA" id="ARBA00022840"/>
    </source>
</evidence>
<dbReference type="InterPro" id="IPR027417">
    <property type="entry name" value="P-loop_NTPase"/>
</dbReference>
<dbReference type="NCBIfam" id="NF041296">
    <property type="entry name" value="RNAactase_tcmA_Halo"/>
    <property type="match status" value="1"/>
</dbReference>
<reference evidence="15 16" key="1">
    <citation type="journal article" date="2019" name="Int. J. Syst. Evol. Microbiol.">
        <title>The Global Catalogue of Microorganisms (GCM) 10K type strain sequencing project: providing services to taxonomists for standard genome sequencing and annotation.</title>
        <authorList>
            <consortium name="The Broad Institute Genomics Platform"/>
            <consortium name="The Broad Institute Genome Sequencing Center for Infectious Disease"/>
            <person name="Wu L."/>
            <person name="Ma J."/>
        </authorList>
    </citation>
    <scope>NUCLEOTIDE SEQUENCE [LARGE SCALE GENOMIC DNA]</scope>
    <source>
        <strain evidence="15 16">CGMCC 1.12121</strain>
    </source>
</reference>
<dbReference type="PANTHER" id="PTHR10925:SF5">
    <property type="entry name" value="RNA CYTIDINE ACETYLTRANSFERASE"/>
    <property type="match status" value="1"/>
</dbReference>
<dbReference type="GO" id="GO:0000049">
    <property type="term" value="F:tRNA binding"/>
    <property type="evidence" value="ECO:0007669"/>
    <property type="project" value="UniProtKB-UniRule"/>
</dbReference>
<dbReference type="EC" id="2.3.1.193" evidence="12"/>
<keyword evidence="6 12" id="KW-0067">ATP-binding</keyword>
<organism evidence="15 16">
    <name type="scientific">Halobellus rarus</name>
    <dbReference type="NCBI Taxonomy" id="1126237"/>
    <lineage>
        <taxon>Archaea</taxon>
        <taxon>Methanobacteriati</taxon>
        <taxon>Methanobacteriota</taxon>
        <taxon>Stenosarchaea group</taxon>
        <taxon>Halobacteria</taxon>
        <taxon>Halobacteriales</taxon>
        <taxon>Haloferacaceae</taxon>
        <taxon>Halobellus</taxon>
    </lineage>
</organism>
<feature type="binding site" evidence="12">
    <location>
        <position position="204"/>
    </location>
    <ligand>
        <name>ATP</name>
        <dbReference type="ChEBI" id="CHEBI:30616"/>
    </ligand>
</feature>
<keyword evidence="7 12" id="KW-0694">RNA-binding</keyword>
<dbReference type="InterPro" id="IPR013562">
    <property type="entry name" value="TmcA/NAT10_N"/>
</dbReference>
<dbReference type="InterPro" id="IPR032672">
    <property type="entry name" value="TmcA/NAT10/Kre33"/>
</dbReference>
<dbReference type="Gene3D" id="3.40.630.30">
    <property type="match status" value="1"/>
</dbReference>
<dbReference type="GO" id="GO:0051391">
    <property type="term" value="P:tRNA acetylation"/>
    <property type="evidence" value="ECO:0007669"/>
    <property type="project" value="UniProtKB-UniRule"/>
</dbReference>
<evidence type="ECO:0000256" key="7">
    <source>
        <dbReference type="ARBA" id="ARBA00022884"/>
    </source>
</evidence>
<keyword evidence="3 12" id="KW-0808">Transferase</keyword>
<dbReference type="Pfam" id="PF13718">
    <property type="entry name" value="GNAT_acetyltr_2"/>
    <property type="match status" value="1"/>
</dbReference>
<evidence type="ECO:0000256" key="12">
    <source>
        <dbReference type="HAMAP-Rule" id="MF_01886"/>
    </source>
</evidence>
<dbReference type="AlphaFoldDB" id="A0ABD6CMV5"/>
<dbReference type="GO" id="GO:0005524">
    <property type="term" value="F:ATP binding"/>
    <property type="evidence" value="ECO:0007669"/>
    <property type="project" value="UniProtKB-UniRule"/>
</dbReference>
<dbReference type="InterPro" id="IPR016181">
    <property type="entry name" value="Acyl_CoA_acyltransferase"/>
</dbReference>
<comment type="function">
    <text evidence="12">Catalyzes the formation of N(4)-acetylcytidine (ac(4)C) at the wobble position of tRNA(Met), by using acetyl-CoA as an acetyl donor and ATP (or GTP).</text>
</comment>
<evidence type="ECO:0000259" key="14">
    <source>
        <dbReference type="PROSITE" id="PS51186"/>
    </source>
</evidence>
<comment type="similarity">
    <text evidence="12">Belongs to the TmcA family.</text>
</comment>
<feature type="region of interest" description="Disordered" evidence="13">
    <location>
        <begin position="212"/>
        <end position="238"/>
    </location>
</feature>
<evidence type="ECO:0000256" key="2">
    <source>
        <dbReference type="ARBA" id="ARBA00022555"/>
    </source>
</evidence>
<accession>A0ABD6CMV5</accession>
<comment type="caution">
    <text evidence="12">Lacks conserved residue(s) required for the propagation of feature annotation.</text>
</comment>
<dbReference type="Proteomes" id="UP001597085">
    <property type="component" value="Unassembled WGS sequence"/>
</dbReference>
<dbReference type="InterPro" id="IPR053477">
    <property type="entry name" value="tRNA_Cytidine_AcTrnsfr"/>
</dbReference>
<dbReference type="InterPro" id="IPR024914">
    <property type="entry name" value="tRNA_acetyltr_TmcA"/>
</dbReference>
<dbReference type="EMBL" id="JBHUDK010000006">
    <property type="protein sequence ID" value="MFD1599027.1"/>
    <property type="molecule type" value="Genomic_DNA"/>
</dbReference>
<sequence length="790" mass="84164">MNVAALAADLRAAARRADHRRLLVLAGERDAGVDAAFDAVEGAGIPDDETTIVTAAEGFRFERVDPTHARELLGTTRTAVIYDAHEDFSPNALGRLVGTVDGGGLFVLLVPPLDDWPDRPGSFESSLAVPPHGVDDVGGRFRKRLVETLRDHPGVAIVDLDAGTVERRGETDASAPVRSTPSTPPAGTRRFPAAAYEACLTADQSRALHSLEALGDGSGGTDADRRDTEGEADEERRRAVVVEADRGRGKSSAAGLAAGSLAAAGRDVLVTAPDRRNASDLFARARELLSALDALDGERAGQTAAAAGGDTLRTRSGGRIRFASPAAAADLPEDPDVVLVDEAAALPVRLLSSFLDAPAIAFFTTVHGYEGAGRGFSVRFRGELADSGHDVSEVTLSEPIRFAPADPVESWAFRALLLDARPPVDALVADASPSSVTYRALSPDELAGDEHLLREVFGLLVLAHYRTEPDDLARLLDAPNLRVRVLEHAGHVVSVALLAREGGLDAETRRSMYEGARVRGNMLPDVFTSQLRDEEAGVPVGYRVVRIATHHAARSRGLGSALLSEVRAEFDGEADYLGVGYGATPELLSFWESNGYETVHVSTTRNESSGEYSALMLDPLSETGRALCDRHARWFRDRVGDLLGEHLRDADPDVVRGALSACETPVSLDLSDYEWRVVVGVALGPGQYATAPQAFRRLALAALVGAGGERGDSVAAGTDSVTEIRLTDREERLLVRKVLQTHPADAVADELGYESPRQCLRALGDAYGSLVDRYGAGNEVVEAERERFDG</sequence>
<comment type="subcellular location">
    <subcellularLocation>
        <location evidence="12">Cytoplasm</location>
    </subcellularLocation>
</comment>
<evidence type="ECO:0000256" key="8">
    <source>
        <dbReference type="ARBA" id="ARBA00023315"/>
    </source>
</evidence>
<dbReference type="Gene3D" id="3.40.50.11040">
    <property type="match status" value="1"/>
</dbReference>
<dbReference type="RefSeq" id="WP_256420552.1">
    <property type="nucleotide sequence ID" value="NZ_JANHDI010000002.1"/>
</dbReference>
<comment type="catalytic activity">
    <reaction evidence="12">
        <text>cytidine(34) in elongator tRNA(Met) + acetyl-CoA + ATP + H2O = N(4)-acetylcytidine(34) in elongator tRNA(Met) + ADP + phosphate + CoA + H(+)</text>
        <dbReference type="Rhea" id="RHEA:43788"/>
        <dbReference type="Rhea" id="RHEA-COMP:10693"/>
        <dbReference type="Rhea" id="RHEA-COMP:10694"/>
        <dbReference type="ChEBI" id="CHEBI:15377"/>
        <dbReference type="ChEBI" id="CHEBI:15378"/>
        <dbReference type="ChEBI" id="CHEBI:30616"/>
        <dbReference type="ChEBI" id="CHEBI:43474"/>
        <dbReference type="ChEBI" id="CHEBI:57287"/>
        <dbReference type="ChEBI" id="CHEBI:57288"/>
        <dbReference type="ChEBI" id="CHEBI:74900"/>
        <dbReference type="ChEBI" id="CHEBI:82748"/>
        <dbReference type="ChEBI" id="CHEBI:456216"/>
        <dbReference type="EC" id="2.3.1.193"/>
    </reaction>
</comment>
<dbReference type="InterPro" id="IPR000182">
    <property type="entry name" value="GNAT_dom"/>
</dbReference>
<dbReference type="Pfam" id="PF05127">
    <property type="entry name" value="NAT10_TcmA_helicase"/>
    <property type="match status" value="1"/>
</dbReference>
<keyword evidence="5 12" id="KW-0547">Nucleotide-binding</keyword>
<keyword evidence="4 12" id="KW-0819">tRNA processing</keyword>
<feature type="binding site" evidence="12">
    <location>
        <begin position="547"/>
        <end position="549"/>
    </location>
    <ligand>
        <name>acetyl-CoA</name>
        <dbReference type="ChEBI" id="CHEBI:57288"/>
    </ligand>
</feature>
<dbReference type="Pfam" id="PF08351">
    <property type="entry name" value="TmcA_N"/>
    <property type="match status" value="1"/>
</dbReference>
<evidence type="ECO:0000256" key="1">
    <source>
        <dbReference type="ARBA" id="ARBA00022490"/>
    </source>
</evidence>
<evidence type="ECO:0000256" key="4">
    <source>
        <dbReference type="ARBA" id="ARBA00022694"/>
    </source>
</evidence>
<dbReference type="GO" id="GO:0051392">
    <property type="term" value="F:tRNA cytidine N4-acetyltransferase activity"/>
    <property type="evidence" value="ECO:0007669"/>
    <property type="project" value="UniProtKB-UniRule"/>
</dbReference>
<comment type="caution">
    <text evidence="15">The sequence shown here is derived from an EMBL/GenBank/DDBJ whole genome shotgun (WGS) entry which is preliminary data.</text>
</comment>
<evidence type="ECO:0000256" key="3">
    <source>
        <dbReference type="ARBA" id="ARBA00022679"/>
    </source>
</evidence>
<comment type="catalytic activity">
    <reaction evidence="9">
        <text>a cytidine in tRNA + acetyl-CoA + ATP + H2O = an N(4)-acetylcytidine in tRNA + ADP + phosphate + CoA + H(+)</text>
        <dbReference type="Rhea" id="RHEA:53876"/>
        <dbReference type="Rhea" id="RHEA-COMP:13670"/>
        <dbReference type="Rhea" id="RHEA-COMP:13671"/>
        <dbReference type="ChEBI" id="CHEBI:15377"/>
        <dbReference type="ChEBI" id="CHEBI:15378"/>
        <dbReference type="ChEBI" id="CHEBI:30616"/>
        <dbReference type="ChEBI" id="CHEBI:43474"/>
        <dbReference type="ChEBI" id="CHEBI:57287"/>
        <dbReference type="ChEBI" id="CHEBI:57288"/>
        <dbReference type="ChEBI" id="CHEBI:74900"/>
        <dbReference type="ChEBI" id="CHEBI:82748"/>
        <dbReference type="ChEBI" id="CHEBI:456216"/>
    </reaction>
</comment>
<keyword evidence="1 12" id="KW-0963">Cytoplasm</keyword>
<keyword evidence="8 12" id="KW-0012">Acyltransferase</keyword>
<dbReference type="PROSITE" id="PS51186">
    <property type="entry name" value="GNAT"/>
    <property type="match status" value="1"/>
</dbReference>
<comment type="catalytic activity">
    <reaction evidence="10">
        <text>a cytidine in RNA + acetyl-CoA + ATP + H2O = an N(4)-acetylcytidine in RNA + ADP + phosphate + CoA + H(+)</text>
        <dbReference type="Rhea" id="RHEA:82211"/>
        <dbReference type="Rhea" id="RHEA-COMP:15704"/>
        <dbReference type="Rhea" id="RHEA-COMP:19834"/>
        <dbReference type="ChEBI" id="CHEBI:15377"/>
        <dbReference type="ChEBI" id="CHEBI:15378"/>
        <dbReference type="ChEBI" id="CHEBI:30616"/>
        <dbReference type="ChEBI" id="CHEBI:43474"/>
        <dbReference type="ChEBI" id="CHEBI:57287"/>
        <dbReference type="ChEBI" id="CHEBI:57288"/>
        <dbReference type="ChEBI" id="CHEBI:74900"/>
        <dbReference type="ChEBI" id="CHEBI:82748"/>
        <dbReference type="ChEBI" id="CHEBI:456216"/>
    </reaction>
</comment>
<evidence type="ECO:0000256" key="11">
    <source>
        <dbReference type="ARBA" id="ARBA00049914"/>
    </source>
</evidence>
<feature type="binding site" evidence="12">
    <location>
        <position position="401"/>
    </location>
    <ligand>
        <name>ATP</name>
        <dbReference type="ChEBI" id="CHEBI:30616"/>
    </ligand>
</feature>
<gene>
    <name evidence="12 15" type="primary">tmcA</name>
    <name evidence="15" type="ORF">ACFSBX_08675</name>
</gene>
<feature type="binding site" evidence="12">
    <location>
        <position position="586"/>
    </location>
    <ligand>
        <name>acetyl-CoA</name>
        <dbReference type="ChEBI" id="CHEBI:57288"/>
    </ligand>
</feature>
<evidence type="ECO:0000256" key="5">
    <source>
        <dbReference type="ARBA" id="ARBA00022741"/>
    </source>
</evidence>
<feature type="domain" description="N-acetyltransferase" evidence="14">
    <location>
        <begin position="436"/>
        <end position="621"/>
    </location>
</feature>
<evidence type="ECO:0000313" key="15">
    <source>
        <dbReference type="EMBL" id="MFD1599027.1"/>
    </source>
</evidence>
<keyword evidence="2 12" id="KW-0820">tRNA-binding</keyword>
<protein>
    <recommendedName>
        <fullName evidence="12">tRNA(Met) cytidine acetyltransferase TmcA</fullName>
        <ecNumber evidence="12">2.3.1.193</ecNumber>
    </recommendedName>
</protein>